<proteinExistence type="predicted"/>
<comment type="caution">
    <text evidence="1">The sequence shown here is derived from an EMBL/GenBank/DDBJ whole genome shotgun (WGS) entry which is preliminary data.</text>
</comment>
<dbReference type="GO" id="GO:0004497">
    <property type="term" value="F:monooxygenase activity"/>
    <property type="evidence" value="ECO:0007669"/>
    <property type="project" value="UniProtKB-KW"/>
</dbReference>
<keyword evidence="1" id="KW-0560">Oxidoreductase</keyword>
<organism evidence="1 2">
    <name type="scientific">Ulvibacterium marinum</name>
    <dbReference type="NCBI Taxonomy" id="2419782"/>
    <lineage>
        <taxon>Bacteria</taxon>
        <taxon>Pseudomonadati</taxon>
        <taxon>Bacteroidota</taxon>
        <taxon>Flavobacteriia</taxon>
        <taxon>Flavobacteriales</taxon>
        <taxon>Flavobacteriaceae</taxon>
        <taxon>Ulvibacterium</taxon>
    </lineage>
</organism>
<dbReference type="PANTHER" id="PTHR37811">
    <property type="entry name" value="BLL5343 PROTEIN"/>
    <property type="match status" value="1"/>
</dbReference>
<dbReference type="EMBL" id="RBCJ01000001">
    <property type="protein sequence ID" value="RKN83037.1"/>
    <property type="molecule type" value="Genomic_DNA"/>
</dbReference>
<dbReference type="InterPro" id="IPR052936">
    <property type="entry name" value="Jasmonate_Hydroxylase-like"/>
</dbReference>
<keyword evidence="2" id="KW-1185">Reference proteome</keyword>
<reference evidence="1 2" key="1">
    <citation type="submission" date="2018-10" db="EMBL/GenBank/DDBJ databases">
        <title>Ulvibacterium marinum gen. nov., sp. nov., a novel marine bacterium of the family Flavobacteriaceae, isolated from a culture of the green alga Ulva prolifera.</title>
        <authorList>
            <person name="Zhang Z."/>
        </authorList>
    </citation>
    <scope>NUCLEOTIDE SEQUENCE [LARGE SCALE GENOMIC DNA]</scope>
    <source>
        <strain evidence="1 2">CCMM003</strain>
    </source>
</reference>
<accession>A0A3B0CGC0</accession>
<dbReference type="PANTHER" id="PTHR37811:SF2">
    <property type="entry name" value="ABM DOMAIN-CONTAINING PROTEIN"/>
    <property type="match status" value="1"/>
</dbReference>
<dbReference type="Gene3D" id="3.30.70.100">
    <property type="match status" value="1"/>
</dbReference>
<protein>
    <submittedName>
        <fullName evidence="1">Antibiotic biosynthesis monooxygenase</fullName>
    </submittedName>
</protein>
<dbReference type="AlphaFoldDB" id="A0A3B0CGC0"/>
<dbReference type="Proteomes" id="UP000276603">
    <property type="component" value="Unassembled WGS sequence"/>
</dbReference>
<evidence type="ECO:0000313" key="2">
    <source>
        <dbReference type="Proteomes" id="UP000276603"/>
    </source>
</evidence>
<dbReference type="OrthoDB" id="9798439at2"/>
<sequence length="107" mass="12509">MSKDVPYYAVIFTSTLTENDSGYTEMAERMENLAKKQPGFLGFESARSEVGITVSYWKTLKSIADWKAQTDHQFAQEKGIQDWYKWYKVRICKVERAYDFSREASLL</sequence>
<dbReference type="RefSeq" id="WP_120710244.1">
    <property type="nucleotide sequence ID" value="NZ_RBCJ01000001.1"/>
</dbReference>
<name>A0A3B0CGC0_9FLAO</name>
<dbReference type="InterPro" id="IPR011008">
    <property type="entry name" value="Dimeric_a/b-barrel"/>
</dbReference>
<keyword evidence="1" id="KW-0503">Monooxygenase</keyword>
<evidence type="ECO:0000313" key="1">
    <source>
        <dbReference type="EMBL" id="RKN83037.1"/>
    </source>
</evidence>
<dbReference type="SUPFAM" id="SSF54909">
    <property type="entry name" value="Dimeric alpha+beta barrel"/>
    <property type="match status" value="1"/>
</dbReference>
<gene>
    <name evidence="1" type="ORF">D7Z94_04135</name>
</gene>